<dbReference type="GO" id="GO:0005829">
    <property type="term" value="C:cytosol"/>
    <property type="evidence" value="ECO:0007669"/>
    <property type="project" value="TreeGrafter"/>
</dbReference>
<reference evidence="9" key="1">
    <citation type="journal article" date="2022" name="Res Sq">
        <title>Evolution of multicellular longitudinally dividing oral cavity symbionts (Neisseriaceae).</title>
        <authorList>
            <person name="Nyongesa S."/>
            <person name="Weber P."/>
            <person name="Bernet E."/>
            <person name="Pullido F."/>
            <person name="Nieckarz M."/>
            <person name="Delaby M."/>
            <person name="Nieves C."/>
            <person name="Viehboeck T."/>
            <person name="Krause N."/>
            <person name="Rivera-Millot A."/>
            <person name="Nakamura A."/>
            <person name="Vischer N."/>
            <person name="VanNieuwenhze M."/>
            <person name="Brun Y."/>
            <person name="Cava F."/>
            <person name="Bulgheresi S."/>
            <person name="Veyrier F."/>
        </authorList>
    </citation>
    <scope>NUCLEOTIDE SEQUENCE</scope>
    <source>
        <strain evidence="9">17694</strain>
    </source>
</reference>
<dbReference type="InterPro" id="IPR048328">
    <property type="entry name" value="Dyp_perox_C"/>
</dbReference>
<evidence type="ECO:0000259" key="8">
    <source>
        <dbReference type="Pfam" id="PF20628"/>
    </source>
</evidence>
<dbReference type="Pfam" id="PF20628">
    <property type="entry name" value="Dyp_perox_C"/>
    <property type="match status" value="1"/>
</dbReference>
<evidence type="ECO:0000256" key="4">
    <source>
        <dbReference type="ARBA" id="ARBA00023002"/>
    </source>
</evidence>
<keyword evidence="3" id="KW-0479">Metal-binding</keyword>
<dbReference type="GO" id="GO:0020037">
    <property type="term" value="F:heme binding"/>
    <property type="evidence" value="ECO:0007669"/>
    <property type="project" value="InterPro"/>
</dbReference>
<gene>
    <name evidence="9" type="ORF">LVJ77_03115</name>
</gene>
<evidence type="ECO:0000256" key="2">
    <source>
        <dbReference type="ARBA" id="ARBA00022559"/>
    </source>
</evidence>
<evidence type="ECO:0000256" key="5">
    <source>
        <dbReference type="ARBA" id="ARBA00023004"/>
    </source>
</evidence>
<sequence>MNHTPQTAIIPDHCTAGIFIEADIVRPQAVQTAVRTALNALKRLQNQFPDNRLGMSIGFGADFWHSLNRPAEGAELKNFTPLGNGLAPATQHDLLIHIQSLNHDNNYTLAQAVLDAFGDALVVRSEEHGFRRHQERGLDGFIDGTENPQETDDIRTVGVIGGDAPDAGGSYAVVQKYRHDLHQWNGFDLAQQEEAVGRSKADDIEFEGEQLHPEAHIARVNLKENGVGLKIVRRSLPFGKVSGEHGLMFIAYCARLHNIEQQLLSMFGDSADQRTDLLLHRLTRAVSGAYYFVPSVERLHNLQNQSTSSTD</sequence>
<dbReference type="AlphaFoldDB" id="A0A8T9MXS5"/>
<keyword evidence="4" id="KW-0560">Oxidoreductase</keyword>
<dbReference type="InterPro" id="IPR011008">
    <property type="entry name" value="Dimeric_a/b-barrel"/>
</dbReference>
<comment type="cofactor">
    <cofactor evidence="1">
        <name>heme b</name>
        <dbReference type="ChEBI" id="CHEBI:60344"/>
    </cofactor>
</comment>
<proteinExistence type="inferred from homology"/>
<protein>
    <submittedName>
        <fullName evidence="9">Dyp-type peroxidase</fullName>
    </submittedName>
</protein>
<keyword evidence="5" id="KW-0408">Iron</keyword>
<evidence type="ECO:0000313" key="10">
    <source>
        <dbReference type="Proteomes" id="UP000831534"/>
    </source>
</evidence>
<dbReference type="PANTHER" id="PTHR30521">
    <property type="entry name" value="DEFERROCHELATASE/PEROXIDASE"/>
    <property type="match status" value="1"/>
</dbReference>
<dbReference type="InterPro" id="IPR006314">
    <property type="entry name" value="Dyp_peroxidase"/>
</dbReference>
<keyword evidence="10" id="KW-1185">Reference proteome</keyword>
<dbReference type="NCBIfam" id="TIGR01413">
    <property type="entry name" value="Dyp_perox_fam"/>
    <property type="match status" value="1"/>
</dbReference>
<dbReference type="PANTHER" id="PTHR30521:SF0">
    <property type="entry name" value="DYP-TYPE PEROXIDASE FAMILY PROTEIN"/>
    <property type="match status" value="1"/>
</dbReference>
<accession>A0A8T9MXS5</accession>
<dbReference type="RefSeq" id="WP_027008672.1">
    <property type="nucleotide sequence ID" value="NZ_CP091521.1"/>
</dbReference>
<evidence type="ECO:0000313" key="9">
    <source>
        <dbReference type="EMBL" id="UOP05226.1"/>
    </source>
</evidence>
<keyword evidence="2 9" id="KW-0575">Peroxidase</keyword>
<dbReference type="SUPFAM" id="SSF54909">
    <property type="entry name" value="Dimeric alpha+beta barrel"/>
    <property type="match status" value="1"/>
</dbReference>
<dbReference type="Proteomes" id="UP000831534">
    <property type="component" value="Chromosome"/>
</dbReference>
<dbReference type="InterPro" id="IPR048327">
    <property type="entry name" value="Dyp_perox_N"/>
</dbReference>
<evidence type="ECO:0000256" key="3">
    <source>
        <dbReference type="ARBA" id="ARBA00022723"/>
    </source>
</evidence>
<name>A0A8T9MXS5_9NEIS</name>
<evidence type="ECO:0000256" key="1">
    <source>
        <dbReference type="ARBA" id="ARBA00001970"/>
    </source>
</evidence>
<dbReference type="EMBL" id="CP091521">
    <property type="protein sequence ID" value="UOP05226.1"/>
    <property type="molecule type" value="Genomic_DNA"/>
</dbReference>
<feature type="domain" description="Dyp-type peroxidase C-terminal" evidence="8">
    <location>
        <begin position="134"/>
        <end position="297"/>
    </location>
</feature>
<comment type="similarity">
    <text evidence="6">Belongs to the DyP-type peroxidase family.</text>
</comment>
<dbReference type="KEGG" id="ckh:LVJ77_03115"/>
<feature type="domain" description="Dyp-type peroxidase N-terminal" evidence="7">
    <location>
        <begin position="6"/>
        <end position="131"/>
    </location>
</feature>
<dbReference type="PROSITE" id="PS51404">
    <property type="entry name" value="DYP_PEROXIDASE"/>
    <property type="match status" value="1"/>
</dbReference>
<evidence type="ECO:0000259" key="7">
    <source>
        <dbReference type="Pfam" id="PF04261"/>
    </source>
</evidence>
<organism evidence="9 10">
    <name type="scientific">Conchiformibius kuhniae</name>
    <dbReference type="NCBI Taxonomy" id="211502"/>
    <lineage>
        <taxon>Bacteria</taxon>
        <taxon>Pseudomonadati</taxon>
        <taxon>Pseudomonadota</taxon>
        <taxon>Betaproteobacteria</taxon>
        <taxon>Neisseriales</taxon>
        <taxon>Neisseriaceae</taxon>
        <taxon>Conchiformibius</taxon>
    </lineage>
</organism>
<dbReference type="GO" id="GO:0046872">
    <property type="term" value="F:metal ion binding"/>
    <property type="evidence" value="ECO:0007669"/>
    <property type="project" value="UniProtKB-KW"/>
</dbReference>
<dbReference type="Pfam" id="PF04261">
    <property type="entry name" value="Dyp_perox_N"/>
    <property type="match status" value="1"/>
</dbReference>
<evidence type="ECO:0000256" key="6">
    <source>
        <dbReference type="ARBA" id="ARBA00025737"/>
    </source>
</evidence>
<reference evidence="9" key="2">
    <citation type="submission" date="2024-09" db="EMBL/GenBank/DDBJ databases">
        <authorList>
            <person name="Veyrier F.J."/>
        </authorList>
    </citation>
    <scope>NUCLEOTIDE SEQUENCE</scope>
    <source>
        <strain evidence="9">17694</strain>
    </source>
</reference>
<dbReference type="GO" id="GO:0004601">
    <property type="term" value="F:peroxidase activity"/>
    <property type="evidence" value="ECO:0007669"/>
    <property type="project" value="UniProtKB-KW"/>
</dbReference>